<dbReference type="InterPro" id="IPR036871">
    <property type="entry name" value="PX_dom_sf"/>
</dbReference>
<dbReference type="SUPFAM" id="SSF64268">
    <property type="entry name" value="PX domain"/>
    <property type="match status" value="1"/>
</dbReference>
<evidence type="ECO:0000259" key="4">
    <source>
        <dbReference type="PROSITE" id="PS50290"/>
    </source>
</evidence>
<keyword evidence="2" id="KW-0418">Kinase</keyword>
<dbReference type="InterPro" id="IPR016024">
    <property type="entry name" value="ARM-type_fold"/>
</dbReference>
<dbReference type="SMART" id="SM00146">
    <property type="entry name" value="PI3Kc"/>
    <property type="match status" value="1"/>
</dbReference>
<protein>
    <recommendedName>
        <fullName evidence="8">Phosphatidylinositol 3-kinase</fullName>
    </recommendedName>
</protein>
<dbReference type="SUPFAM" id="SSF56112">
    <property type="entry name" value="Protein kinase-like (PK-like)"/>
    <property type="match status" value="1"/>
</dbReference>
<proteinExistence type="predicted"/>
<dbReference type="InterPro" id="IPR011009">
    <property type="entry name" value="Kinase-like_dom_sf"/>
</dbReference>
<evidence type="ECO:0000256" key="1">
    <source>
        <dbReference type="ARBA" id="ARBA00022679"/>
    </source>
</evidence>
<evidence type="ECO:0000259" key="3">
    <source>
        <dbReference type="PROSITE" id="PS50195"/>
    </source>
</evidence>
<dbReference type="Gene3D" id="1.25.40.70">
    <property type="entry name" value="Phosphatidylinositol 3-kinase, accessory domain (PIK)"/>
    <property type="match status" value="1"/>
</dbReference>
<dbReference type="SMART" id="SM00145">
    <property type="entry name" value="PI3Ka"/>
    <property type="match status" value="1"/>
</dbReference>
<dbReference type="InterPro" id="IPR001683">
    <property type="entry name" value="PX_dom"/>
</dbReference>
<feature type="domain" description="PIK helical" evidence="5">
    <location>
        <begin position="38"/>
        <end position="223"/>
    </location>
</feature>
<keyword evidence="1" id="KW-0808">Transferase</keyword>
<accession>A0ABQ9K5H8</accession>
<feature type="domain" description="PX" evidence="3">
    <location>
        <begin position="611"/>
        <end position="673"/>
    </location>
</feature>
<reference evidence="6" key="1">
    <citation type="journal article" date="2023" name="Insect Mol. Biol.">
        <title>Genome sequencing provides insights into the evolution of gene families encoding plant cell wall-degrading enzymes in longhorned beetles.</title>
        <authorList>
            <person name="Shin N.R."/>
            <person name="Okamura Y."/>
            <person name="Kirsch R."/>
            <person name="Pauchet Y."/>
        </authorList>
    </citation>
    <scope>NUCLEOTIDE SEQUENCE</scope>
    <source>
        <strain evidence="6">MMC_N1</strain>
    </source>
</reference>
<dbReference type="PANTHER" id="PTHR10048">
    <property type="entry name" value="PHOSPHATIDYLINOSITOL KINASE"/>
    <property type="match status" value="1"/>
</dbReference>
<dbReference type="InterPro" id="IPR036940">
    <property type="entry name" value="PI3/4_kinase_cat_sf"/>
</dbReference>
<dbReference type="InterPro" id="IPR000403">
    <property type="entry name" value="PI3/4_kinase_cat_dom"/>
</dbReference>
<evidence type="ECO:0000313" key="6">
    <source>
        <dbReference type="EMBL" id="KAJ8984863.1"/>
    </source>
</evidence>
<dbReference type="Pfam" id="PF00613">
    <property type="entry name" value="PI3Ka"/>
    <property type="match status" value="1"/>
</dbReference>
<feature type="domain" description="PI3K/PI4K catalytic" evidence="4">
    <location>
        <begin position="307"/>
        <end position="574"/>
    </location>
</feature>
<keyword evidence="7" id="KW-1185">Reference proteome</keyword>
<dbReference type="SUPFAM" id="SSF48371">
    <property type="entry name" value="ARM repeat"/>
    <property type="match status" value="1"/>
</dbReference>
<dbReference type="PANTHER" id="PTHR10048:SF14">
    <property type="entry name" value="LD28067P"/>
    <property type="match status" value="1"/>
</dbReference>
<dbReference type="PROSITE" id="PS50290">
    <property type="entry name" value="PI3_4_KINASE_3"/>
    <property type="match status" value="1"/>
</dbReference>
<dbReference type="Pfam" id="PF00454">
    <property type="entry name" value="PI3_PI4_kinase"/>
    <property type="match status" value="2"/>
</dbReference>
<organism evidence="6 7">
    <name type="scientific">Molorchus minor</name>
    <dbReference type="NCBI Taxonomy" id="1323400"/>
    <lineage>
        <taxon>Eukaryota</taxon>
        <taxon>Metazoa</taxon>
        <taxon>Ecdysozoa</taxon>
        <taxon>Arthropoda</taxon>
        <taxon>Hexapoda</taxon>
        <taxon>Insecta</taxon>
        <taxon>Pterygota</taxon>
        <taxon>Neoptera</taxon>
        <taxon>Endopterygota</taxon>
        <taxon>Coleoptera</taxon>
        <taxon>Polyphaga</taxon>
        <taxon>Cucujiformia</taxon>
        <taxon>Chrysomeloidea</taxon>
        <taxon>Cerambycidae</taxon>
        <taxon>Lamiinae</taxon>
        <taxon>Monochamini</taxon>
        <taxon>Molorchus</taxon>
    </lineage>
</organism>
<dbReference type="Gene3D" id="1.10.1070.11">
    <property type="entry name" value="Phosphatidylinositol 3-/4-kinase, catalytic domain"/>
    <property type="match status" value="1"/>
</dbReference>
<dbReference type="Gene3D" id="3.30.1520.10">
    <property type="entry name" value="Phox-like domain"/>
    <property type="match status" value="1"/>
</dbReference>
<evidence type="ECO:0000313" key="7">
    <source>
        <dbReference type="Proteomes" id="UP001162164"/>
    </source>
</evidence>
<evidence type="ECO:0008006" key="8">
    <source>
        <dbReference type="Google" id="ProtNLM"/>
    </source>
</evidence>
<evidence type="ECO:0000259" key="5">
    <source>
        <dbReference type="PROSITE" id="PS51545"/>
    </source>
</evidence>
<dbReference type="InterPro" id="IPR042236">
    <property type="entry name" value="PI3K_accessory_sf"/>
</dbReference>
<dbReference type="EMBL" id="JAPWTJ010000024">
    <property type="protein sequence ID" value="KAJ8984863.1"/>
    <property type="molecule type" value="Genomic_DNA"/>
</dbReference>
<comment type="caution">
    <text evidence="6">The sequence shown here is derived from an EMBL/GenBank/DDBJ whole genome shotgun (WGS) entry which is preliminary data.</text>
</comment>
<dbReference type="InterPro" id="IPR001263">
    <property type="entry name" value="PI3K_accessory_dom"/>
</dbReference>
<dbReference type="Proteomes" id="UP001162164">
    <property type="component" value="Unassembled WGS sequence"/>
</dbReference>
<dbReference type="PROSITE" id="PS00916">
    <property type="entry name" value="PI3_4_KINASE_2"/>
    <property type="match status" value="1"/>
</dbReference>
<gene>
    <name evidence="6" type="ORF">NQ317_002702</name>
</gene>
<dbReference type="InterPro" id="IPR018936">
    <property type="entry name" value="PI3/4_kinase_CS"/>
</dbReference>
<evidence type="ECO:0000256" key="2">
    <source>
        <dbReference type="ARBA" id="ARBA00022777"/>
    </source>
</evidence>
<name>A0ABQ9K5H8_9CUCU</name>
<dbReference type="PROSITE" id="PS50195">
    <property type="entry name" value="PX"/>
    <property type="match status" value="1"/>
</dbReference>
<sequence length="673" mass="76461">MTQGSILLSIWPKDSNYINDHIYGPAPAMGTHPEPDHPMIGIEIVAPNKIQFPTISPDLYLGVIEGDFSSLDNETQQLLVDACEQDMLYKFPPGNQGDIVGETSLSVPLAAGSAESSPGSTQLGALELLLPVYPDMEVRKLAIRWIRGLTNDELVDYLPQLVVALRHETCENSPLAKFLLDRALRSPRFAHHLFWLLCHSLPGDSPQNCSSETRSKDDPISEVRHHRRLKLLLRALLAICGKSLGDCFLSQQSLVKKLNDIAEEVQKSKESHRLTVLHNSLNQIHKDLHDNPTSLPLSPTLRVKGIEVQTSSYFPSNTLPLKINFIMEDSSVRPAIYKVGDDLQQDMLTLQMIRLMDKLWLNMGLDLRMVAFTCIPTSKLKGMIEMVTKAENAEKNPGGAWFNGRFKDKPIAEWLAKHNPSELEYSRAVQNFTASCAGYCVITYILGICDRHNDNIMLKTSGHLFHIDYGKFLGDAQMDRAPFVLTSDMAYVINGGDRPTERFHHFVDLCCQAFNILRNHRNLFLFLITSSGICRITPESIGYMHKALLPELSNPEAAAYFTRLIEESLKTRFTQFNFFLHNLAQLKFSADNNGGSLLSFVPKTYSMAIDGQLVHVEVVNYRKRYDPDKYYVYVLRVYRKDQRQPMEIQRTYKEFCELHQKLCIYFPLAKLHR</sequence>
<dbReference type="InterPro" id="IPR015433">
    <property type="entry name" value="PI3/4_kinase"/>
</dbReference>
<dbReference type="Gene3D" id="3.30.1010.10">
    <property type="entry name" value="Phosphatidylinositol 3-kinase Catalytic Subunit, Chain A, domain 4"/>
    <property type="match status" value="1"/>
</dbReference>
<dbReference type="PROSITE" id="PS51545">
    <property type="entry name" value="PIK_HELICAL"/>
    <property type="match status" value="1"/>
</dbReference>